<comment type="similarity">
    <text evidence="4">Belongs to the FliW family.</text>
</comment>
<dbReference type="EMBL" id="FOLB01000005">
    <property type="protein sequence ID" value="SFC32277.1"/>
    <property type="molecule type" value="Genomic_DNA"/>
</dbReference>
<keyword evidence="5" id="KW-0969">Cilium</keyword>
<evidence type="ECO:0000313" key="5">
    <source>
        <dbReference type="EMBL" id="SFC32277.1"/>
    </source>
</evidence>
<evidence type="ECO:0000256" key="1">
    <source>
        <dbReference type="ARBA" id="ARBA00022490"/>
    </source>
</evidence>
<dbReference type="HAMAP" id="MF_01185">
    <property type="entry name" value="FliW"/>
    <property type="match status" value="1"/>
</dbReference>
<keyword evidence="2 4" id="KW-1005">Bacterial flagellum biogenesis</keyword>
<dbReference type="AlphaFoldDB" id="A0A1I1I7N0"/>
<comment type="subcellular location">
    <subcellularLocation>
        <location evidence="4">Cytoplasm</location>
    </subcellularLocation>
</comment>
<protein>
    <recommendedName>
        <fullName evidence="4">Flagellar assembly factor FliW</fullName>
    </recommendedName>
</protein>
<proteinExistence type="inferred from homology"/>
<evidence type="ECO:0000256" key="3">
    <source>
        <dbReference type="ARBA" id="ARBA00022845"/>
    </source>
</evidence>
<dbReference type="Gene3D" id="2.30.290.10">
    <property type="entry name" value="BH3618-like"/>
    <property type="match status" value="1"/>
</dbReference>
<keyword evidence="6" id="KW-1185">Reference proteome</keyword>
<sequence>MIATMTRPSGPSAHTPSVPVIELVRPMPGFPAAQRFALQPLDESGVLSALRSLDHADLRFLVVPPGDFHPTYAPEIDDEAAAELGLDTADDALVLLVVHAGRDLASTTVNLRAPIVVNMVTSRAAQVILDDPSLPVAAPLLG</sequence>
<dbReference type="SUPFAM" id="SSF141457">
    <property type="entry name" value="BH3618-like"/>
    <property type="match status" value="1"/>
</dbReference>
<reference evidence="5 6" key="1">
    <citation type="submission" date="2016-10" db="EMBL/GenBank/DDBJ databases">
        <authorList>
            <person name="de Groot N.N."/>
        </authorList>
    </citation>
    <scope>NUCLEOTIDE SEQUENCE [LARGE SCALE GENOMIC DNA]</scope>
    <source>
        <strain evidence="5 6">CGMCC 1.7056</strain>
    </source>
</reference>
<dbReference type="InterPro" id="IPR003775">
    <property type="entry name" value="Flagellar_assembly_factor_FliW"/>
</dbReference>
<dbReference type="GO" id="GO:0005737">
    <property type="term" value="C:cytoplasm"/>
    <property type="evidence" value="ECO:0007669"/>
    <property type="project" value="UniProtKB-SubCell"/>
</dbReference>
<evidence type="ECO:0000313" key="6">
    <source>
        <dbReference type="Proteomes" id="UP000198832"/>
    </source>
</evidence>
<accession>A0A1I1I7N0</accession>
<dbReference type="GO" id="GO:0044780">
    <property type="term" value="P:bacterial-type flagellum assembly"/>
    <property type="evidence" value="ECO:0007669"/>
    <property type="project" value="UniProtKB-UniRule"/>
</dbReference>
<gene>
    <name evidence="4" type="primary">fliW</name>
    <name evidence="5" type="ORF">SAMN04487968_105174</name>
</gene>
<evidence type="ECO:0000256" key="2">
    <source>
        <dbReference type="ARBA" id="ARBA00022795"/>
    </source>
</evidence>
<dbReference type="STRING" id="574651.SAMN04487968_105174"/>
<dbReference type="GO" id="GO:0006417">
    <property type="term" value="P:regulation of translation"/>
    <property type="evidence" value="ECO:0007669"/>
    <property type="project" value="UniProtKB-KW"/>
</dbReference>
<evidence type="ECO:0000256" key="4">
    <source>
        <dbReference type="HAMAP-Rule" id="MF_01185"/>
    </source>
</evidence>
<keyword evidence="3 4" id="KW-0810">Translation regulation</keyword>
<dbReference type="InterPro" id="IPR024046">
    <property type="entry name" value="Flagellar_assmbl_FliW_dom_sf"/>
</dbReference>
<keyword evidence="1 4" id="KW-0963">Cytoplasm</keyword>
<comment type="function">
    <text evidence="4">Acts as an anti-CsrA protein, binds CsrA and prevents it from repressing translation of its target genes, one of which is flagellin. Binds to flagellin and participates in the assembly of the flagellum.</text>
</comment>
<dbReference type="PANTHER" id="PTHR39190">
    <property type="entry name" value="FLAGELLAR ASSEMBLY FACTOR FLIW"/>
    <property type="match status" value="1"/>
</dbReference>
<comment type="subunit">
    <text evidence="4">Interacts with translational regulator CsrA and flagellin(s).</text>
</comment>
<organism evidence="5 6">
    <name type="scientific">Nocardioides terrae</name>
    <dbReference type="NCBI Taxonomy" id="574651"/>
    <lineage>
        <taxon>Bacteria</taxon>
        <taxon>Bacillati</taxon>
        <taxon>Actinomycetota</taxon>
        <taxon>Actinomycetes</taxon>
        <taxon>Propionibacteriales</taxon>
        <taxon>Nocardioidaceae</taxon>
        <taxon>Nocardioides</taxon>
    </lineage>
</organism>
<name>A0A1I1I7N0_9ACTN</name>
<dbReference type="PANTHER" id="PTHR39190:SF1">
    <property type="entry name" value="FLAGELLAR ASSEMBLY FACTOR FLIW"/>
    <property type="match status" value="1"/>
</dbReference>
<dbReference type="Pfam" id="PF02623">
    <property type="entry name" value="FliW"/>
    <property type="match status" value="1"/>
</dbReference>
<keyword evidence="5" id="KW-0282">Flagellum</keyword>
<dbReference type="Proteomes" id="UP000198832">
    <property type="component" value="Unassembled WGS sequence"/>
</dbReference>
<keyword evidence="4" id="KW-0143">Chaperone</keyword>
<keyword evidence="5" id="KW-0966">Cell projection</keyword>